<keyword evidence="3" id="KW-1185">Reference proteome</keyword>
<dbReference type="GO" id="GO:0016787">
    <property type="term" value="F:hydrolase activity"/>
    <property type="evidence" value="ECO:0007669"/>
    <property type="project" value="InterPro"/>
</dbReference>
<accession>F8JSU5</accession>
<dbReference type="KEGG" id="scy:SCATT_56330"/>
<evidence type="ECO:0000313" key="3">
    <source>
        <dbReference type="Proteomes" id="UP000007842"/>
    </source>
</evidence>
<dbReference type="Gene3D" id="3.40.50.1820">
    <property type="entry name" value="alpha/beta hydrolase"/>
    <property type="match status" value="1"/>
</dbReference>
<dbReference type="Proteomes" id="UP000007842">
    <property type="component" value="Chromosome"/>
</dbReference>
<evidence type="ECO:0000259" key="1">
    <source>
        <dbReference type="Pfam" id="PF01738"/>
    </source>
</evidence>
<sequence length="219" mass="21928">MLRQVNPAAMTVPVTGGVLVGEVESPDAPSAVVVLAQDGGGVRHSPQERVTAAALRGAGLATLLLDLVTGPEETDPGAAELGHRLTIAVDLLERAEEAGAPVPDGLPVGLFGIGSGAAPALLAAAERPGRVAAVVCRAGCPDEAGDALDRIRVPVLLLAGGRDHAALNCDEAAADRLRAPFTVHVVPGADRAFTTPGPLAEATSAALDWFGAMATRAPG</sequence>
<dbReference type="InterPro" id="IPR029058">
    <property type="entry name" value="AB_hydrolase_fold"/>
</dbReference>
<dbReference type="RefSeq" id="WP_014146336.1">
    <property type="nucleotide sequence ID" value="NC_016111.1"/>
</dbReference>
<dbReference type="eggNOG" id="COG0412">
    <property type="taxonomic scope" value="Bacteria"/>
</dbReference>
<dbReference type="HOGENOM" id="CLU_082991_0_0_11"/>
<dbReference type="STRING" id="1003195.SCATT_56330"/>
<dbReference type="AlphaFoldDB" id="F8JSU5"/>
<dbReference type="KEGG" id="sct:SCAT_5634"/>
<feature type="domain" description="Dienelactone hydrolase" evidence="1">
    <location>
        <begin position="25"/>
        <end position="206"/>
    </location>
</feature>
<dbReference type="EMBL" id="CP003219">
    <property type="protein sequence ID" value="AEW98004.1"/>
    <property type="molecule type" value="Genomic_DNA"/>
</dbReference>
<organism evidence="2 3">
    <name type="scientific">Streptantibioticus cattleyicolor (strain ATCC 35852 / DSM 46488 / JCM 4925 / NBRC 14057 / NRRL 8057)</name>
    <name type="common">Streptomyces cattleya</name>
    <dbReference type="NCBI Taxonomy" id="1003195"/>
    <lineage>
        <taxon>Bacteria</taxon>
        <taxon>Bacillati</taxon>
        <taxon>Actinomycetota</taxon>
        <taxon>Actinomycetes</taxon>
        <taxon>Kitasatosporales</taxon>
        <taxon>Streptomycetaceae</taxon>
        <taxon>Streptantibioticus</taxon>
    </lineage>
</organism>
<dbReference type="Pfam" id="PF01738">
    <property type="entry name" value="DLH"/>
    <property type="match status" value="1"/>
</dbReference>
<dbReference type="OrthoDB" id="9810066at2"/>
<protein>
    <recommendedName>
        <fullName evidence="1">Dienelactone hydrolase domain-containing protein</fullName>
    </recommendedName>
</protein>
<name>F8JSU5_STREN</name>
<dbReference type="SUPFAM" id="SSF53474">
    <property type="entry name" value="alpha/beta-Hydrolases"/>
    <property type="match status" value="1"/>
</dbReference>
<dbReference type="InterPro" id="IPR002925">
    <property type="entry name" value="Dienelactn_hydro"/>
</dbReference>
<proteinExistence type="predicted"/>
<dbReference type="PATRIC" id="fig|1003195.11.peg.7049"/>
<evidence type="ECO:0000313" key="2">
    <source>
        <dbReference type="EMBL" id="AEW98004.1"/>
    </source>
</evidence>
<accession>G8X409</accession>
<gene>
    <name evidence="2" type="ordered locus">SCATT_56330</name>
</gene>
<reference evidence="3" key="1">
    <citation type="submission" date="2011-12" db="EMBL/GenBank/DDBJ databases">
        <title>Complete genome sequence of Streptomyces cattleya strain DSM 46488.</title>
        <authorList>
            <person name="Ou H.-Y."/>
            <person name="Li P."/>
            <person name="Zhao C."/>
            <person name="O'Hagan D."/>
            <person name="Deng Z."/>
        </authorList>
    </citation>
    <scope>NUCLEOTIDE SEQUENCE [LARGE SCALE GENOMIC DNA]</scope>
    <source>
        <strain evidence="3">ATCC 35852 / DSM 46488 / JCM 4925 / NBRC 14057 / NRRL 8057</strain>
    </source>
</reference>